<dbReference type="InterPro" id="IPR035513">
    <property type="entry name" value="Invertase/methylesterase_inhib"/>
</dbReference>
<keyword evidence="6" id="KW-1185">Reference proteome</keyword>
<keyword evidence="1" id="KW-0732">Signal</keyword>
<evidence type="ECO:0000256" key="3">
    <source>
        <dbReference type="ARBA" id="ARBA00038471"/>
    </source>
</evidence>
<evidence type="ECO:0000259" key="4">
    <source>
        <dbReference type="SMART" id="SM00856"/>
    </source>
</evidence>
<dbReference type="InterPro" id="IPR006501">
    <property type="entry name" value="Pectinesterase_inhib_dom"/>
</dbReference>
<sequence>MVGSIRFIFISRPSVASTTSSVGTVRFLFSSRVSTATGVTTAFTAVQVRCPSGQFQGVLNIAATVLNGLEFGAIALGSSSTICFARSRGQESPAPEEGVGEERVLEDLCISSIKYDDESPGSDLHNVARIAVKIAWINASEAQDQMKKMLDTASLPYIQQCLMDCDATYDDAVANLEESHGAFDTKGYGDIVTWVAAAMVDPQTCEDYFKDIPGYTSPVTSMNNVVMQLCSNALALTKLVADGKN</sequence>
<comment type="caution">
    <text evidence="5">The sequence shown here is derived from an EMBL/GenBank/DDBJ whole genome shotgun (WGS) entry which is preliminary data.</text>
</comment>
<dbReference type="Gene3D" id="1.20.140.40">
    <property type="entry name" value="Invertase/pectin methylesterase inhibitor family protein"/>
    <property type="match status" value="1"/>
</dbReference>
<accession>A0A6A4KZ81</accession>
<keyword evidence="2" id="KW-1015">Disulfide bond</keyword>
<evidence type="ECO:0000256" key="1">
    <source>
        <dbReference type="ARBA" id="ARBA00022729"/>
    </source>
</evidence>
<dbReference type="GO" id="GO:0004857">
    <property type="term" value="F:enzyme inhibitor activity"/>
    <property type="evidence" value="ECO:0007669"/>
    <property type="project" value="InterPro"/>
</dbReference>
<dbReference type="PANTHER" id="PTHR35357">
    <property type="entry name" value="OS02G0537100 PROTEIN"/>
    <property type="match status" value="1"/>
</dbReference>
<evidence type="ECO:0000256" key="2">
    <source>
        <dbReference type="ARBA" id="ARBA00023157"/>
    </source>
</evidence>
<name>A0A6A4KZ81_9ERIC</name>
<dbReference type="Proteomes" id="UP000428333">
    <property type="component" value="Linkage Group LG12"/>
</dbReference>
<dbReference type="EMBL" id="QEFC01003445">
    <property type="protein sequence ID" value="KAE9448199.1"/>
    <property type="molecule type" value="Genomic_DNA"/>
</dbReference>
<comment type="similarity">
    <text evidence="3">Belongs to the PMEI family.</text>
</comment>
<proteinExistence type="inferred from homology"/>
<protein>
    <recommendedName>
        <fullName evidence="4">Pectinesterase inhibitor domain-containing protein</fullName>
    </recommendedName>
</protein>
<dbReference type="AlphaFoldDB" id="A0A6A4KZ81"/>
<dbReference type="Pfam" id="PF04043">
    <property type="entry name" value="PMEI"/>
    <property type="match status" value="1"/>
</dbReference>
<dbReference type="CDD" id="cd15801">
    <property type="entry name" value="PMEI-like_1"/>
    <property type="match status" value="1"/>
</dbReference>
<feature type="non-terminal residue" evidence="5">
    <location>
        <position position="1"/>
    </location>
</feature>
<dbReference type="OrthoDB" id="1899334at2759"/>
<organism evidence="5 6">
    <name type="scientific">Rhododendron williamsianum</name>
    <dbReference type="NCBI Taxonomy" id="262921"/>
    <lineage>
        <taxon>Eukaryota</taxon>
        <taxon>Viridiplantae</taxon>
        <taxon>Streptophyta</taxon>
        <taxon>Embryophyta</taxon>
        <taxon>Tracheophyta</taxon>
        <taxon>Spermatophyta</taxon>
        <taxon>Magnoliopsida</taxon>
        <taxon>eudicotyledons</taxon>
        <taxon>Gunneridae</taxon>
        <taxon>Pentapetalae</taxon>
        <taxon>asterids</taxon>
        <taxon>Ericales</taxon>
        <taxon>Ericaceae</taxon>
        <taxon>Ericoideae</taxon>
        <taxon>Rhodoreae</taxon>
        <taxon>Rhododendron</taxon>
    </lineage>
</organism>
<dbReference type="SMART" id="SM00856">
    <property type="entry name" value="PMEI"/>
    <property type="match status" value="1"/>
</dbReference>
<evidence type="ECO:0000313" key="5">
    <source>
        <dbReference type="EMBL" id="KAE9448199.1"/>
    </source>
</evidence>
<dbReference type="PANTHER" id="PTHR35357:SF8">
    <property type="entry name" value="OS01G0111000 PROTEIN"/>
    <property type="match status" value="1"/>
</dbReference>
<dbReference type="SUPFAM" id="SSF101148">
    <property type="entry name" value="Plant invertase/pectin methylesterase inhibitor"/>
    <property type="match status" value="1"/>
</dbReference>
<feature type="domain" description="Pectinesterase inhibitor" evidence="4">
    <location>
        <begin position="74"/>
        <end position="236"/>
    </location>
</feature>
<gene>
    <name evidence="5" type="ORF">C3L33_19907</name>
</gene>
<dbReference type="NCBIfam" id="TIGR01614">
    <property type="entry name" value="PME_inhib"/>
    <property type="match status" value="1"/>
</dbReference>
<reference evidence="5 6" key="1">
    <citation type="journal article" date="2019" name="Genome Biol. Evol.">
        <title>The Rhododendron genome and chromosomal organization provide insight into shared whole-genome duplications across the heath family (Ericaceae).</title>
        <authorList>
            <person name="Soza V.L."/>
            <person name="Lindsley D."/>
            <person name="Waalkes A."/>
            <person name="Ramage E."/>
            <person name="Patwardhan R.P."/>
            <person name="Burton J.N."/>
            <person name="Adey A."/>
            <person name="Kumar A."/>
            <person name="Qiu R."/>
            <person name="Shendure J."/>
            <person name="Hall B."/>
        </authorList>
    </citation>
    <scope>NUCLEOTIDE SEQUENCE [LARGE SCALE GENOMIC DNA]</scope>
    <source>
        <strain evidence="5">RSF 1966-606</strain>
    </source>
</reference>
<evidence type="ECO:0000313" key="6">
    <source>
        <dbReference type="Proteomes" id="UP000428333"/>
    </source>
</evidence>